<evidence type="ECO:0000313" key="3">
    <source>
        <dbReference type="Proteomes" id="UP000027318"/>
    </source>
</evidence>
<dbReference type="Proteomes" id="UP000027318">
    <property type="component" value="Unassembled WGS sequence"/>
</dbReference>
<name>A0A063Y1F0_9GAMM</name>
<feature type="region of interest" description="Disordered" evidence="1">
    <location>
        <begin position="212"/>
        <end position="257"/>
    </location>
</feature>
<comment type="caution">
    <text evidence="2">The sequence shown here is derived from an EMBL/GenBank/DDBJ whole genome shotgun (WGS) entry which is preliminary data.</text>
</comment>
<accession>A0A063Y1F0</accession>
<evidence type="ECO:0000256" key="1">
    <source>
        <dbReference type="SAM" id="MobiDB-lite"/>
    </source>
</evidence>
<dbReference type="RefSeq" id="WP_051632702.1">
    <property type="nucleotide sequence ID" value="NZ_JMSZ01000030.1"/>
</dbReference>
<gene>
    <name evidence="2" type="ORF">ADINL_1943</name>
</gene>
<feature type="compositionally biased region" description="Basic and acidic residues" evidence="1">
    <location>
        <begin position="62"/>
        <end position="74"/>
    </location>
</feature>
<dbReference type="OrthoDB" id="9812722at2"/>
<dbReference type="Pfam" id="PF12118">
    <property type="entry name" value="SprA-related"/>
    <property type="match status" value="1"/>
</dbReference>
<proteinExistence type="predicted"/>
<organism evidence="2 3">
    <name type="scientific">Nitrincola lacisaponensis</name>
    <dbReference type="NCBI Taxonomy" id="267850"/>
    <lineage>
        <taxon>Bacteria</taxon>
        <taxon>Pseudomonadati</taxon>
        <taxon>Pseudomonadota</taxon>
        <taxon>Gammaproteobacteria</taxon>
        <taxon>Oceanospirillales</taxon>
        <taxon>Oceanospirillaceae</taxon>
        <taxon>Nitrincola</taxon>
    </lineage>
</organism>
<evidence type="ECO:0000313" key="2">
    <source>
        <dbReference type="EMBL" id="KDE39489.1"/>
    </source>
</evidence>
<feature type="region of interest" description="Disordered" evidence="1">
    <location>
        <begin position="35"/>
        <end position="74"/>
    </location>
</feature>
<feature type="compositionally biased region" description="Basic and acidic residues" evidence="1">
    <location>
        <begin position="215"/>
        <end position="228"/>
    </location>
</feature>
<dbReference type="AlphaFoldDB" id="A0A063Y1F0"/>
<keyword evidence="3" id="KW-1185">Reference proteome</keyword>
<dbReference type="EMBL" id="JMSZ01000030">
    <property type="protein sequence ID" value="KDE39489.1"/>
    <property type="molecule type" value="Genomic_DNA"/>
</dbReference>
<dbReference type="STRING" id="267850.ADINL_1943"/>
<protein>
    <submittedName>
        <fullName evidence="2">SrpA-related protein</fullName>
    </submittedName>
</protein>
<reference evidence="2 3" key="1">
    <citation type="journal article" date="2005" name="Int. J. Syst. Evol. Microbiol.">
        <title>Nitrincola lacisaponensis gen. nov., sp. nov., a novel alkaliphilic bacterium isolated from an alkaline, saline lake.</title>
        <authorList>
            <person name="Dimitriu P.A."/>
            <person name="Shukla S.K."/>
            <person name="Conradt J."/>
            <person name="Marquez M.C."/>
            <person name="Ventosa A."/>
            <person name="Maglia A."/>
            <person name="Peyton B.M."/>
            <person name="Pinkart H.C."/>
            <person name="Mormile M.R."/>
        </authorList>
    </citation>
    <scope>NUCLEOTIDE SEQUENCE [LARGE SCALE GENOMIC DNA]</scope>
    <source>
        <strain evidence="2 3">4CA</strain>
    </source>
</reference>
<sequence>MQINGFSNPLGYAGAYSSGRTLETAALNDRVVTDSASVSLQGDAGRRVAPGSAPEATTPESTDNRAARDRQEVEAEQRVVRELAARDREVRQHEMAHQMAGGQYTGAVTYTFERGPDGVMYAVGGEVRIDTSPVPGDPEATLQKAETVERAALAPSDPSPQDLRVAASARAMAAEARAELLREQQDALESDDPVQGVATSDELEADVLQQAEEMEQARRAEQAEREQQAAEDEAAEAQQLRQEALAEELQQRRERSAEALREFARDLAEIQAQLRELNKRLVETGALKGGSPVGSLLDRQV</sequence>
<dbReference type="InterPro" id="IPR021973">
    <property type="entry name" value="SprA-related"/>
</dbReference>
<dbReference type="PATRIC" id="fig|267850.7.peg.1912"/>